<reference evidence="1" key="2">
    <citation type="journal article" date="2015" name="Data Brief">
        <title>Shoot transcriptome of the giant reed, Arundo donax.</title>
        <authorList>
            <person name="Barrero R.A."/>
            <person name="Guerrero F.D."/>
            <person name="Moolhuijzen P."/>
            <person name="Goolsby J.A."/>
            <person name="Tidwell J."/>
            <person name="Bellgard S.E."/>
            <person name="Bellgard M.I."/>
        </authorList>
    </citation>
    <scope>NUCLEOTIDE SEQUENCE</scope>
    <source>
        <tissue evidence="1">Shoot tissue taken approximately 20 cm above the soil surface</tissue>
    </source>
</reference>
<dbReference type="EMBL" id="GBRH01228236">
    <property type="protein sequence ID" value="JAD69659.1"/>
    <property type="molecule type" value="Transcribed_RNA"/>
</dbReference>
<name>A0A0A9C071_ARUDO</name>
<accession>A0A0A9C071</accession>
<evidence type="ECO:0000313" key="1">
    <source>
        <dbReference type="EMBL" id="JAD69659.1"/>
    </source>
</evidence>
<protein>
    <submittedName>
        <fullName evidence="1">Uncharacterized protein</fullName>
    </submittedName>
</protein>
<reference evidence="1" key="1">
    <citation type="submission" date="2014-09" db="EMBL/GenBank/DDBJ databases">
        <authorList>
            <person name="Magalhaes I.L.F."/>
            <person name="Oliveira U."/>
            <person name="Santos F.R."/>
            <person name="Vidigal T.H.D.A."/>
            <person name="Brescovit A.D."/>
            <person name="Santos A.J."/>
        </authorList>
    </citation>
    <scope>NUCLEOTIDE SEQUENCE</scope>
    <source>
        <tissue evidence="1">Shoot tissue taken approximately 20 cm above the soil surface</tissue>
    </source>
</reference>
<proteinExistence type="predicted"/>
<sequence length="15" mass="1705">MYCCTMYLAVDDSCS</sequence>
<organism evidence="1">
    <name type="scientific">Arundo donax</name>
    <name type="common">Giant reed</name>
    <name type="synonym">Donax arundinaceus</name>
    <dbReference type="NCBI Taxonomy" id="35708"/>
    <lineage>
        <taxon>Eukaryota</taxon>
        <taxon>Viridiplantae</taxon>
        <taxon>Streptophyta</taxon>
        <taxon>Embryophyta</taxon>
        <taxon>Tracheophyta</taxon>
        <taxon>Spermatophyta</taxon>
        <taxon>Magnoliopsida</taxon>
        <taxon>Liliopsida</taxon>
        <taxon>Poales</taxon>
        <taxon>Poaceae</taxon>
        <taxon>PACMAD clade</taxon>
        <taxon>Arundinoideae</taxon>
        <taxon>Arundineae</taxon>
        <taxon>Arundo</taxon>
    </lineage>
</organism>